<evidence type="ECO:0000313" key="5">
    <source>
        <dbReference type="EMBL" id="ORA05317.1"/>
    </source>
</evidence>
<organism evidence="5 6">
    <name type="scientific">Mycolicibacterium bacteremicum</name>
    <name type="common">Mycobacterium bacteremicum</name>
    <dbReference type="NCBI Taxonomy" id="564198"/>
    <lineage>
        <taxon>Bacteria</taxon>
        <taxon>Bacillati</taxon>
        <taxon>Actinomycetota</taxon>
        <taxon>Actinomycetes</taxon>
        <taxon>Mycobacteriales</taxon>
        <taxon>Mycobacteriaceae</taxon>
        <taxon>Mycolicibacterium</taxon>
    </lineage>
</organism>
<dbReference type="Proteomes" id="UP000192366">
    <property type="component" value="Unassembled WGS sequence"/>
</dbReference>
<accession>A0A1W9YZ84</accession>
<dbReference type="EMBL" id="MVHJ01000006">
    <property type="protein sequence ID" value="ORA05317.1"/>
    <property type="molecule type" value="Genomic_DNA"/>
</dbReference>
<dbReference type="InterPro" id="IPR036188">
    <property type="entry name" value="FAD/NAD-bd_sf"/>
</dbReference>
<gene>
    <name evidence="5" type="ORF">BST17_08855</name>
</gene>
<dbReference type="SUPFAM" id="SSF51905">
    <property type="entry name" value="FAD/NAD(P)-binding domain"/>
    <property type="match status" value="1"/>
</dbReference>
<dbReference type="InterPro" id="IPR002937">
    <property type="entry name" value="Amino_oxidase"/>
</dbReference>
<keyword evidence="6" id="KW-1185">Reference proteome</keyword>
<dbReference type="PANTHER" id="PTHR10668">
    <property type="entry name" value="PHYTOENE DEHYDROGENASE"/>
    <property type="match status" value="1"/>
</dbReference>
<reference evidence="5 6" key="1">
    <citation type="submission" date="2017-02" db="EMBL/GenBank/DDBJ databases">
        <title>The new phylogeny of genus Mycobacterium.</title>
        <authorList>
            <person name="Tortoli E."/>
            <person name="Trovato A."/>
            <person name="Cirillo D.M."/>
        </authorList>
    </citation>
    <scope>NUCLEOTIDE SEQUENCE [LARGE SCALE GENOMIC DNA]</scope>
    <source>
        <strain evidence="5 6">DSM 45578</strain>
    </source>
</reference>
<name>A0A1W9YZ84_MYCBA</name>
<dbReference type="Pfam" id="PF01593">
    <property type="entry name" value="Amino_oxidase"/>
    <property type="match status" value="1"/>
</dbReference>
<dbReference type="AlphaFoldDB" id="A0A1W9YZ84"/>
<sequence>MSTRPAGSVDAVVIGAGHNGLVAAALLADAGWDVLVLDAQAEPGGAVKSAELMPGYISDLYSAFYPLSVASPALRELHLEDHGLRWTHAPAVVGHARNATDDDAAVIYRDIDRTALELDRCHRGDGQRWCELFEQWQRIKAPLLDTLFAPFPPVRGPAGLLRGLGTAEALRLLHLLLLPAGVMAEHLFGGEAARLLLLGNAMHADVPIDAPASGVMGFLLTMLAQDGGFPVPVGGAGQLAAAMVRRAESAGARVECGRAVTAIEVSGDRATAVRTADGATIRCRRAVIADTSAPQLYQHLLPSDALPTALRRGLDRFVWDTPVLKINYALDAAIPWRSTNLGGAGTVHLGADHDGLIRWMADLNTRTVPQRPFMLFGQMTTADPSRSAPGTESAWAYTHLPRGRADDDSAERLAEHVDRVLEEHAPGFTGHIVGKTTQRPSDLERGDVNLYTGAVNGGTSQLFQQLIFRPAPGLGRAETPLQNVFLGSAGASPGGGVHGVCGRNAARAALAADGARGWPRRQINRAVSRLLLQERNRHVRPG</sequence>
<evidence type="ECO:0000313" key="6">
    <source>
        <dbReference type="Proteomes" id="UP000192366"/>
    </source>
</evidence>
<comment type="function">
    <text evidence="1">Probable oxidoreductase that may play a role as regulator of mitochondrial function.</text>
</comment>
<evidence type="ECO:0000256" key="1">
    <source>
        <dbReference type="ARBA" id="ARBA00037217"/>
    </source>
</evidence>
<evidence type="ECO:0000259" key="4">
    <source>
        <dbReference type="Pfam" id="PF01593"/>
    </source>
</evidence>
<comment type="caution">
    <text evidence="5">The sequence shown here is derived from an EMBL/GenBank/DDBJ whole genome shotgun (WGS) entry which is preliminary data.</text>
</comment>
<dbReference type="STRING" id="564198.BST17_08855"/>
<feature type="domain" description="Amine oxidase" evidence="4">
    <location>
        <begin position="20"/>
        <end position="508"/>
    </location>
</feature>
<evidence type="ECO:0000256" key="3">
    <source>
        <dbReference type="ARBA" id="ARBA00040298"/>
    </source>
</evidence>
<dbReference type="Gene3D" id="3.50.50.60">
    <property type="entry name" value="FAD/NAD(P)-binding domain"/>
    <property type="match status" value="2"/>
</dbReference>
<dbReference type="PANTHER" id="PTHR10668:SF105">
    <property type="entry name" value="DEHYDROGENASE-RELATED"/>
    <property type="match status" value="1"/>
</dbReference>
<dbReference type="OrthoDB" id="833207at2"/>
<dbReference type="RefSeq" id="WP_083057206.1">
    <property type="nucleotide sequence ID" value="NZ_JACKVM010000014.1"/>
</dbReference>
<protein>
    <recommendedName>
        <fullName evidence="3">Pyridine nucleotide-disulfide oxidoreductase domain-containing protein 2</fullName>
    </recommendedName>
</protein>
<comment type="subunit">
    <text evidence="2">Interacts with COX5B; this interaction may contribute to localize PYROXD2 to the inner face of the inner mitochondrial membrane.</text>
</comment>
<evidence type="ECO:0000256" key="2">
    <source>
        <dbReference type="ARBA" id="ARBA00038825"/>
    </source>
</evidence>
<proteinExistence type="predicted"/>
<dbReference type="GO" id="GO:0016491">
    <property type="term" value="F:oxidoreductase activity"/>
    <property type="evidence" value="ECO:0007669"/>
    <property type="project" value="InterPro"/>
</dbReference>